<dbReference type="AlphaFoldDB" id="A0A9N7UPI2"/>
<sequence length="297" mass="32862">MLTVTVLAGTTRPTQTQLRVSPRFDLWAGRRSLGRSSLLDRKHRRLKGSTAGNLIARQLKIVPEPFDRPDHDAKCFQDYGRRYFPIRAELPSYANQLAQNKQAAPASGGRFSGFHRAFIDVRKRWVECISPQHVLKEIFASDIPSLPLHARRQQTEGGGSGEGGGERGFQEERIASVSAVSWQPLNGKRLLRSVSAANNGIIIILHNKYTKHLWSPGLWILSAPDEKDSSSVEGSLAVMYQADLHSCGSAPSAHGSTPLWISLLDCCITPQESGSRPTALPHIAVIHRRDLLDPNRK</sequence>
<evidence type="ECO:0000313" key="1">
    <source>
        <dbReference type="EMBL" id="CAB1436333.1"/>
    </source>
</evidence>
<evidence type="ECO:0000313" key="2">
    <source>
        <dbReference type="Proteomes" id="UP001153269"/>
    </source>
</evidence>
<organism evidence="1 2">
    <name type="scientific">Pleuronectes platessa</name>
    <name type="common">European plaice</name>
    <dbReference type="NCBI Taxonomy" id="8262"/>
    <lineage>
        <taxon>Eukaryota</taxon>
        <taxon>Metazoa</taxon>
        <taxon>Chordata</taxon>
        <taxon>Craniata</taxon>
        <taxon>Vertebrata</taxon>
        <taxon>Euteleostomi</taxon>
        <taxon>Actinopterygii</taxon>
        <taxon>Neopterygii</taxon>
        <taxon>Teleostei</taxon>
        <taxon>Neoteleostei</taxon>
        <taxon>Acanthomorphata</taxon>
        <taxon>Carangaria</taxon>
        <taxon>Pleuronectiformes</taxon>
        <taxon>Pleuronectoidei</taxon>
        <taxon>Pleuronectidae</taxon>
        <taxon>Pleuronectes</taxon>
    </lineage>
</organism>
<comment type="caution">
    <text evidence="1">The sequence shown here is derived from an EMBL/GenBank/DDBJ whole genome shotgun (WGS) entry which is preliminary data.</text>
</comment>
<protein>
    <submittedName>
        <fullName evidence="1">Uncharacterized protein</fullName>
    </submittedName>
</protein>
<gene>
    <name evidence="1" type="ORF">PLEPLA_LOCUS24365</name>
</gene>
<reference evidence="1" key="1">
    <citation type="submission" date="2020-03" db="EMBL/GenBank/DDBJ databases">
        <authorList>
            <person name="Weist P."/>
        </authorList>
    </citation>
    <scope>NUCLEOTIDE SEQUENCE</scope>
</reference>
<dbReference type="Proteomes" id="UP001153269">
    <property type="component" value="Unassembled WGS sequence"/>
</dbReference>
<keyword evidence="2" id="KW-1185">Reference proteome</keyword>
<name>A0A9N7UPI2_PLEPL</name>
<proteinExistence type="predicted"/>
<dbReference type="EMBL" id="CADEAL010001882">
    <property type="protein sequence ID" value="CAB1436333.1"/>
    <property type="molecule type" value="Genomic_DNA"/>
</dbReference>
<accession>A0A9N7UPI2</accession>